<dbReference type="InterPro" id="IPR001342">
    <property type="entry name" value="HDH_cat"/>
</dbReference>
<evidence type="ECO:0000256" key="7">
    <source>
        <dbReference type="ARBA" id="ARBA00022697"/>
    </source>
</evidence>
<dbReference type="NCBIfam" id="NF004976">
    <property type="entry name" value="PRK06349.1"/>
    <property type="match status" value="1"/>
</dbReference>
<dbReference type="PROSITE" id="PS01042">
    <property type="entry name" value="HOMOSER_DHGENASE"/>
    <property type="match status" value="1"/>
</dbReference>
<dbReference type="InterPro" id="IPR005106">
    <property type="entry name" value="Asp/hSer_DH_NAD-bd"/>
</dbReference>
<dbReference type="Pfam" id="PF03447">
    <property type="entry name" value="NAD_binding_3"/>
    <property type="match status" value="1"/>
</dbReference>
<protein>
    <recommendedName>
        <fullName evidence="5 13">Homoserine dehydrogenase</fullName>
        <ecNumber evidence="4 13">1.1.1.3</ecNumber>
    </recommendedName>
</protein>
<evidence type="ECO:0000313" key="17">
    <source>
        <dbReference type="Proteomes" id="UP000292958"/>
    </source>
</evidence>
<gene>
    <name evidence="16" type="ORF">BDD14_2026</name>
</gene>
<evidence type="ECO:0000256" key="14">
    <source>
        <dbReference type="RuleBase" id="RU004171"/>
    </source>
</evidence>
<dbReference type="SUPFAM" id="SSF55347">
    <property type="entry name" value="Glyceraldehyde-3-phosphate dehydrogenase-like, C-terminal domain"/>
    <property type="match status" value="1"/>
</dbReference>
<keyword evidence="7 13" id="KW-0791">Threonine biosynthesis</keyword>
<dbReference type="Pfam" id="PF00742">
    <property type="entry name" value="Homoserine_dh"/>
    <property type="match status" value="1"/>
</dbReference>
<comment type="catalytic activity">
    <reaction evidence="13">
        <text>L-homoserine + NADP(+) = L-aspartate 4-semialdehyde + NADPH + H(+)</text>
        <dbReference type="Rhea" id="RHEA:15761"/>
        <dbReference type="ChEBI" id="CHEBI:15378"/>
        <dbReference type="ChEBI" id="CHEBI:57476"/>
        <dbReference type="ChEBI" id="CHEBI:57783"/>
        <dbReference type="ChEBI" id="CHEBI:58349"/>
        <dbReference type="ChEBI" id="CHEBI:537519"/>
        <dbReference type="EC" id="1.1.1.3"/>
    </reaction>
</comment>
<evidence type="ECO:0000256" key="11">
    <source>
        <dbReference type="PIRSR" id="PIRSR000098-1"/>
    </source>
</evidence>
<sequence length="439" mass="46427">MMTTKQKKQVKAGAKKSDGVVKVALLGFGTVGSSVAKVLAGSKFPGIALTHVYNRDVARKRDSAAAKFVPSTAKWTENIDDVLKSDVDVVIELMGGLTPAEGWLRKALSAGKHVVTANKQLIAYRGTSLQRLAAKHGVQLVYGAAVAGGVPVIPGILQGLGGDRVTRLSGIVNGTCNYILSRMETGAEYATVLQDAQQLGYAEANPSADVDGFDARAKLCILSRIALHAELNPDEVATQTISTVEAIDFVYAKELSCTIRQVSRAQVDGTRVHARVAPMLIPLSSPMAWSHGTQNMVVTSGNYGGDVVFSGHGAGGEPTAVAVVSDLLAVSQGAKAVELPVRKRQVTGEFLAPHYLRFVVDDKPGIVSSIAGALAKVGANIDSLLQRPGYPKHRLPFVVTTEPCLTGVIEKAIHSIAKLDCMLERPLTLQVLVPEDKPE</sequence>
<feature type="binding site" evidence="12">
    <location>
        <position position="119"/>
    </location>
    <ligand>
        <name>NADPH</name>
        <dbReference type="ChEBI" id="CHEBI:57783"/>
    </ligand>
</feature>
<dbReference type="InterPro" id="IPR019811">
    <property type="entry name" value="HDH_CS"/>
</dbReference>
<evidence type="ECO:0000256" key="8">
    <source>
        <dbReference type="ARBA" id="ARBA00022857"/>
    </source>
</evidence>
<name>A0A4Q7YS60_9BACT</name>
<feature type="binding site" evidence="12">
    <location>
        <position position="203"/>
    </location>
    <ligand>
        <name>L-homoserine</name>
        <dbReference type="ChEBI" id="CHEBI:57476"/>
    </ligand>
</feature>
<proteinExistence type="inferred from homology"/>
<dbReference type="GO" id="GO:0004412">
    <property type="term" value="F:homoserine dehydrogenase activity"/>
    <property type="evidence" value="ECO:0007669"/>
    <property type="project" value="UniProtKB-EC"/>
</dbReference>
<evidence type="ECO:0000256" key="3">
    <source>
        <dbReference type="ARBA" id="ARBA00006753"/>
    </source>
</evidence>
<dbReference type="GO" id="GO:0009086">
    <property type="term" value="P:methionine biosynthetic process"/>
    <property type="evidence" value="ECO:0007669"/>
    <property type="project" value="UniProtKB-KW"/>
</dbReference>
<dbReference type="InterPro" id="IPR002912">
    <property type="entry name" value="ACT_dom"/>
</dbReference>
<dbReference type="GO" id="GO:0009088">
    <property type="term" value="P:threonine biosynthetic process"/>
    <property type="evidence" value="ECO:0007669"/>
    <property type="project" value="UniProtKB-UniPathway"/>
</dbReference>
<dbReference type="EC" id="1.1.1.3" evidence="4 13"/>
<evidence type="ECO:0000313" key="16">
    <source>
        <dbReference type="EMBL" id="RZU40557.1"/>
    </source>
</evidence>
<evidence type="ECO:0000256" key="2">
    <source>
        <dbReference type="ARBA" id="ARBA00005062"/>
    </source>
</evidence>
<evidence type="ECO:0000256" key="13">
    <source>
        <dbReference type="RuleBase" id="RU000579"/>
    </source>
</evidence>
<keyword evidence="10 13" id="KW-0486">Methionine biosynthesis</keyword>
<feature type="domain" description="ACT" evidence="15">
    <location>
        <begin position="355"/>
        <end position="439"/>
    </location>
</feature>
<evidence type="ECO:0000256" key="1">
    <source>
        <dbReference type="ARBA" id="ARBA00005056"/>
    </source>
</evidence>
<feature type="active site" description="Proton donor" evidence="11">
    <location>
        <position position="218"/>
    </location>
</feature>
<dbReference type="FunFam" id="3.30.360.10:FF:000005">
    <property type="entry name" value="Homoserine dehydrogenase"/>
    <property type="match status" value="1"/>
</dbReference>
<dbReference type="Gene3D" id="3.30.70.260">
    <property type="match status" value="1"/>
</dbReference>
<evidence type="ECO:0000256" key="5">
    <source>
        <dbReference type="ARBA" id="ARBA00013376"/>
    </source>
</evidence>
<evidence type="ECO:0000256" key="12">
    <source>
        <dbReference type="PIRSR" id="PIRSR000098-2"/>
    </source>
</evidence>
<dbReference type="InterPro" id="IPR036291">
    <property type="entry name" value="NAD(P)-bd_dom_sf"/>
</dbReference>
<dbReference type="Gene3D" id="3.30.360.10">
    <property type="entry name" value="Dihydrodipicolinate Reductase, domain 2"/>
    <property type="match status" value="1"/>
</dbReference>
<dbReference type="SUPFAM" id="SSF55021">
    <property type="entry name" value="ACT-like"/>
    <property type="match status" value="1"/>
</dbReference>
<dbReference type="PIRSF" id="PIRSF000098">
    <property type="entry name" value="Homoser_dehydrog"/>
    <property type="match status" value="1"/>
</dbReference>
<comment type="caution">
    <text evidence="16">The sequence shown here is derived from an EMBL/GenBank/DDBJ whole genome shotgun (WGS) entry which is preliminary data.</text>
</comment>
<dbReference type="GO" id="GO:0050661">
    <property type="term" value="F:NADP binding"/>
    <property type="evidence" value="ECO:0007669"/>
    <property type="project" value="InterPro"/>
</dbReference>
<comment type="similarity">
    <text evidence="3 14">Belongs to the homoserine dehydrogenase family.</text>
</comment>
<dbReference type="PROSITE" id="PS51671">
    <property type="entry name" value="ACT"/>
    <property type="match status" value="1"/>
</dbReference>
<dbReference type="PANTHER" id="PTHR43331:SF1">
    <property type="entry name" value="HOMOSERINE DEHYDROGENASE"/>
    <property type="match status" value="1"/>
</dbReference>
<dbReference type="CDD" id="cd04881">
    <property type="entry name" value="ACT_HSDH-Hom"/>
    <property type="match status" value="1"/>
</dbReference>
<dbReference type="Pfam" id="PF01842">
    <property type="entry name" value="ACT"/>
    <property type="match status" value="1"/>
</dbReference>
<evidence type="ECO:0000256" key="6">
    <source>
        <dbReference type="ARBA" id="ARBA00022605"/>
    </source>
</evidence>
<dbReference type="SUPFAM" id="SSF51735">
    <property type="entry name" value="NAD(P)-binding Rossmann-fold domains"/>
    <property type="match status" value="1"/>
</dbReference>
<accession>A0A4Q7YS60</accession>
<feature type="binding site" evidence="12">
    <location>
        <begin position="26"/>
        <end position="33"/>
    </location>
    <ligand>
        <name>NADP(+)</name>
        <dbReference type="ChEBI" id="CHEBI:58349"/>
    </ligand>
</feature>
<dbReference type="Proteomes" id="UP000292958">
    <property type="component" value="Unassembled WGS sequence"/>
</dbReference>
<dbReference type="PANTHER" id="PTHR43331">
    <property type="entry name" value="HOMOSERINE DEHYDROGENASE"/>
    <property type="match status" value="1"/>
</dbReference>
<evidence type="ECO:0000256" key="4">
    <source>
        <dbReference type="ARBA" id="ARBA00013213"/>
    </source>
</evidence>
<dbReference type="InterPro" id="IPR045865">
    <property type="entry name" value="ACT-like_dom_sf"/>
</dbReference>
<dbReference type="UniPathway" id="UPA00051">
    <property type="reaction ID" value="UER00465"/>
</dbReference>
<dbReference type="AlphaFoldDB" id="A0A4Q7YS60"/>
<evidence type="ECO:0000256" key="9">
    <source>
        <dbReference type="ARBA" id="ARBA00023002"/>
    </source>
</evidence>
<evidence type="ECO:0000256" key="10">
    <source>
        <dbReference type="ARBA" id="ARBA00023167"/>
    </source>
</evidence>
<keyword evidence="6 13" id="KW-0028">Amino-acid biosynthesis</keyword>
<keyword evidence="8 12" id="KW-0521">NADP</keyword>
<dbReference type="EMBL" id="SHKW01000001">
    <property type="protein sequence ID" value="RZU40557.1"/>
    <property type="molecule type" value="Genomic_DNA"/>
</dbReference>
<dbReference type="UniPathway" id="UPA00050">
    <property type="reaction ID" value="UER00063"/>
</dbReference>
<organism evidence="16 17">
    <name type="scientific">Edaphobacter modestus</name>
    <dbReference type="NCBI Taxonomy" id="388466"/>
    <lineage>
        <taxon>Bacteria</taxon>
        <taxon>Pseudomonadati</taxon>
        <taxon>Acidobacteriota</taxon>
        <taxon>Terriglobia</taxon>
        <taxon>Terriglobales</taxon>
        <taxon>Acidobacteriaceae</taxon>
        <taxon>Edaphobacter</taxon>
    </lineage>
</organism>
<dbReference type="InterPro" id="IPR016204">
    <property type="entry name" value="HDH"/>
</dbReference>
<comment type="pathway">
    <text evidence="2 13">Amino-acid biosynthesis; L-methionine biosynthesis via de novo pathway; L-homoserine from L-aspartate: step 3/3.</text>
</comment>
<dbReference type="RefSeq" id="WP_423201747.1">
    <property type="nucleotide sequence ID" value="NZ_SHKW01000001.1"/>
</dbReference>
<keyword evidence="17" id="KW-1185">Reference proteome</keyword>
<dbReference type="Gene3D" id="3.40.50.720">
    <property type="entry name" value="NAD(P)-binding Rossmann-like Domain"/>
    <property type="match status" value="1"/>
</dbReference>
<reference evidence="16 17" key="1">
    <citation type="submission" date="2019-02" db="EMBL/GenBank/DDBJ databases">
        <title>Genomic Encyclopedia of Archaeal and Bacterial Type Strains, Phase II (KMG-II): from individual species to whole genera.</title>
        <authorList>
            <person name="Goeker M."/>
        </authorList>
    </citation>
    <scope>NUCLEOTIDE SEQUENCE [LARGE SCALE GENOMIC DNA]</scope>
    <source>
        <strain evidence="16 17">DSM 18101</strain>
    </source>
</reference>
<keyword evidence="9 13" id="KW-0560">Oxidoreductase</keyword>
<evidence type="ECO:0000259" key="15">
    <source>
        <dbReference type="PROSITE" id="PS51671"/>
    </source>
</evidence>
<comment type="pathway">
    <text evidence="1 13">Amino-acid biosynthesis; L-threonine biosynthesis; L-threonine from L-aspartate: step 3/5.</text>
</comment>